<feature type="transmembrane region" description="Helical" evidence="1">
    <location>
        <begin position="31"/>
        <end position="54"/>
    </location>
</feature>
<accession>A0A1I6MML3</accession>
<proteinExistence type="predicted"/>
<feature type="transmembrane region" description="Helical" evidence="1">
    <location>
        <begin position="203"/>
        <end position="223"/>
    </location>
</feature>
<keyword evidence="3" id="KW-0012">Acyltransferase</keyword>
<dbReference type="RefSeq" id="WP_089840146.1">
    <property type="nucleotide sequence ID" value="NZ_FOZL01000001.1"/>
</dbReference>
<evidence type="ECO:0000313" key="3">
    <source>
        <dbReference type="EMBL" id="SFS16956.1"/>
    </source>
</evidence>
<dbReference type="AlphaFoldDB" id="A0A1I6MML3"/>
<dbReference type="Pfam" id="PF01757">
    <property type="entry name" value="Acyl_transf_3"/>
    <property type="match status" value="1"/>
</dbReference>
<feature type="transmembrane region" description="Helical" evidence="1">
    <location>
        <begin position="177"/>
        <end position="196"/>
    </location>
</feature>
<dbReference type="OrthoDB" id="109010at2"/>
<keyword evidence="1" id="KW-0812">Transmembrane</keyword>
<organism evidence="3 4">
    <name type="scientific">Granulicella pectinivorans</name>
    <dbReference type="NCBI Taxonomy" id="474950"/>
    <lineage>
        <taxon>Bacteria</taxon>
        <taxon>Pseudomonadati</taxon>
        <taxon>Acidobacteriota</taxon>
        <taxon>Terriglobia</taxon>
        <taxon>Terriglobales</taxon>
        <taxon>Acidobacteriaceae</taxon>
        <taxon>Granulicella</taxon>
    </lineage>
</organism>
<keyword evidence="3" id="KW-0808">Transferase</keyword>
<evidence type="ECO:0000313" key="4">
    <source>
        <dbReference type="Proteomes" id="UP000199024"/>
    </source>
</evidence>
<gene>
    <name evidence="3" type="ORF">SAMN05421771_3011</name>
</gene>
<keyword evidence="4" id="KW-1185">Reference proteome</keyword>
<feature type="transmembrane region" description="Helical" evidence="1">
    <location>
        <begin position="151"/>
        <end position="171"/>
    </location>
</feature>
<dbReference type="Proteomes" id="UP000199024">
    <property type="component" value="Unassembled WGS sequence"/>
</dbReference>
<dbReference type="GO" id="GO:0016747">
    <property type="term" value="F:acyltransferase activity, transferring groups other than amino-acyl groups"/>
    <property type="evidence" value="ECO:0007669"/>
    <property type="project" value="InterPro"/>
</dbReference>
<dbReference type="InterPro" id="IPR050879">
    <property type="entry name" value="Acyltransferase_3"/>
</dbReference>
<dbReference type="STRING" id="474950.SAMN05421771_3011"/>
<feature type="transmembrane region" description="Helical" evidence="1">
    <location>
        <begin position="260"/>
        <end position="279"/>
    </location>
</feature>
<protein>
    <submittedName>
        <fullName evidence="3">Peptidoglycan/LPS O-acetylase OafA/YrhL, contains acyltransferase and SGNH-hydrolase domains</fullName>
    </submittedName>
</protein>
<feature type="domain" description="Acyltransferase 3" evidence="2">
    <location>
        <begin position="5"/>
        <end position="301"/>
    </location>
</feature>
<dbReference type="EMBL" id="FOZL01000001">
    <property type="protein sequence ID" value="SFS16956.1"/>
    <property type="molecule type" value="Genomic_DNA"/>
</dbReference>
<evidence type="ECO:0000256" key="1">
    <source>
        <dbReference type="SAM" id="Phobius"/>
    </source>
</evidence>
<dbReference type="GO" id="GO:0000271">
    <property type="term" value="P:polysaccharide biosynthetic process"/>
    <property type="evidence" value="ECO:0007669"/>
    <property type="project" value="TreeGrafter"/>
</dbReference>
<evidence type="ECO:0000259" key="2">
    <source>
        <dbReference type="Pfam" id="PF01757"/>
    </source>
</evidence>
<feature type="transmembrane region" description="Helical" evidence="1">
    <location>
        <begin position="285"/>
        <end position="306"/>
    </location>
</feature>
<keyword evidence="1" id="KW-1133">Transmembrane helix</keyword>
<dbReference type="PANTHER" id="PTHR23028:SF53">
    <property type="entry name" value="ACYL_TRANSF_3 DOMAIN-CONTAINING PROTEIN"/>
    <property type="match status" value="1"/>
</dbReference>
<sequence>MEKPNLDLLRTIAVTLVVADHVLVYKGLKGYNIGLFGVYIFFVHTCLVLMWSLERNPHTLNFYIRRIFRIYPFAMLIILATFLLGFPPDRGDEVNYIPLVRGSLKGLFENLALIQNLRGGRSIAGVTWSLPMELDMYVFLPMLFAFTARELAIWPLLIMWVLSVSLLNGMYPGQQGNFFAVLIPDFLPGVIAYVGFRLRRPILPAALLPLLVAVLCCVFVLFPKHRVDWWTSLALGLSLPFFHQIRYGAVQKISKIVAKYSYGVYLTHPFGIFFGIHLLKGYSAWLQIPVLLASVAIMSFAGYHLIEEPFINMGKRMAFRLERRAGVDDLDART</sequence>
<keyword evidence="3" id="KW-0378">Hydrolase</keyword>
<name>A0A1I6MML3_9BACT</name>
<keyword evidence="1" id="KW-0472">Membrane</keyword>
<feature type="transmembrane region" description="Helical" evidence="1">
    <location>
        <begin position="66"/>
        <end position="86"/>
    </location>
</feature>
<dbReference type="InterPro" id="IPR002656">
    <property type="entry name" value="Acyl_transf_3_dom"/>
</dbReference>
<dbReference type="GO" id="GO:0016787">
    <property type="term" value="F:hydrolase activity"/>
    <property type="evidence" value="ECO:0007669"/>
    <property type="project" value="UniProtKB-KW"/>
</dbReference>
<reference evidence="3 4" key="1">
    <citation type="submission" date="2016-10" db="EMBL/GenBank/DDBJ databases">
        <authorList>
            <person name="de Groot N.N."/>
        </authorList>
    </citation>
    <scope>NUCLEOTIDE SEQUENCE [LARGE SCALE GENOMIC DNA]</scope>
    <source>
        <strain evidence="3 4">DSM 21001</strain>
    </source>
</reference>
<dbReference type="PANTHER" id="PTHR23028">
    <property type="entry name" value="ACETYLTRANSFERASE"/>
    <property type="match status" value="1"/>
</dbReference>
<dbReference type="GO" id="GO:0016020">
    <property type="term" value="C:membrane"/>
    <property type="evidence" value="ECO:0007669"/>
    <property type="project" value="TreeGrafter"/>
</dbReference>